<dbReference type="Gene3D" id="3.40.50.300">
    <property type="entry name" value="P-loop containing nucleotide triphosphate hydrolases"/>
    <property type="match status" value="1"/>
</dbReference>
<keyword evidence="2" id="KW-0547">Nucleotide-binding</keyword>
<dbReference type="InterPro" id="IPR017911">
    <property type="entry name" value="MacB-like_ATP-bd"/>
</dbReference>
<sequence length="228" mass="25640">MSKPWLYEARDIWKSYSNGTKDVEVLKGVDFYVKPGETIAVTGPSGVGKSTLLHILGLLDRPVSGTLMLDGINLLSLRETERARLRNRRFGFIFQFFQLLPEFTAVENVIMPGLIAGERRRTLLPRATELLEELGLRERIYHRPGELSGGEQQRVAIARSLIMKPDVLFADEPTGNLDPETGAEIEDLMKKLNTVHNTTLIVVTHKESLSRAMDKRVTLMGGKLKELQ</sequence>
<keyword evidence="1" id="KW-0813">Transport</keyword>
<gene>
    <name evidence="6" type="ordered locus">Desti_3119</name>
</gene>
<dbReference type="PANTHER" id="PTHR42798">
    <property type="entry name" value="LIPOPROTEIN-RELEASING SYSTEM ATP-BINDING PROTEIN LOLD"/>
    <property type="match status" value="1"/>
</dbReference>
<dbReference type="OrthoDB" id="9809450at2"/>
<dbReference type="GO" id="GO:0016887">
    <property type="term" value="F:ATP hydrolysis activity"/>
    <property type="evidence" value="ECO:0007669"/>
    <property type="project" value="InterPro"/>
</dbReference>
<keyword evidence="7" id="KW-1185">Reference proteome</keyword>
<dbReference type="SMART" id="SM00382">
    <property type="entry name" value="AAA"/>
    <property type="match status" value="1"/>
</dbReference>
<dbReference type="PANTHER" id="PTHR42798:SF2">
    <property type="entry name" value="ABC TRANSPORTER ATP-BINDING PROTEIN MG467-RELATED"/>
    <property type="match status" value="1"/>
</dbReference>
<comment type="similarity">
    <text evidence="4">Belongs to the ABC transporter superfamily. Macrolide exporter (TC 3.A.1.122) family.</text>
</comment>
<dbReference type="GO" id="GO:0022857">
    <property type="term" value="F:transmembrane transporter activity"/>
    <property type="evidence" value="ECO:0007669"/>
    <property type="project" value="UniProtKB-ARBA"/>
</dbReference>
<dbReference type="eggNOG" id="COG1136">
    <property type="taxonomic scope" value="Bacteria"/>
</dbReference>
<protein>
    <submittedName>
        <fullName evidence="6">ABC-type antimicrobial peptide transport system, ATPase component</fullName>
    </submittedName>
</protein>
<dbReference type="SUPFAM" id="SSF52540">
    <property type="entry name" value="P-loop containing nucleoside triphosphate hydrolases"/>
    <property type="match status" value="1"/>
</dbReference>
<dbReference type="Proteomes" id="UP000006055">
    <property type="component" value="Chromosome"/>
</dbReference>
<dbReference type="EMBL" id="CP003360">
    <property type="protein sequence ID" value="AFM25781.1"/>
    <property type="molecule type" value="Genomic_DNA"/>
</dbReference>
<evidence type="ECO:0000256" key="1">
    <source>
        <dbReference type="ARBA" id="ARBA00022448"/>
    </source>
</evidence>
<evidence type="ECO:0000256" key="3">
    <source>
        <dbReference type="ARBA" id="ARBA00022840"/>
    </source>
</evidence>
<evidence type="ECO:0000256" key="2">
    <source>
        <dbReference type="ARBA" id="ARBA00022741"/>
    </source>
</evidence>
<dbReference type="AlphaFoldDB" id="I4C890"/>
<dbReference type="InterPro" id="IPR003593">
    <property type="entry name" value="AAA+_ATPase"/>
</dbReference>
<accession>I4C890</accession>
<name>I4C890_DESTA</name>
<keyword evidence="3" id="KW-0067">ATP-binding</keyword>
<dbReference type="Pfam" id="PF00005">
    <property type="entry name" value="ABC_tran"/>
    <property type="match status" value="1"/>
</dbReference>
<dbReference type="GO" id="GO:0005524">
    <property type="term" value="F:ATP binding"/>
    <property type="evidence" value="ECO:0007669"/>
    <property type="project" value="UniProtKB-KW"/>
</dbReference>
<dbReference type="PROSITE" id="PS50893">
    <property type="entry name" value="ABC_TRANSPORTER_2"/>
    <property type="match status" value="1"/>
</dbReference>
<dbReference type="RefSeq" id="WP_014810918.1">
    <property type="nucleotide sequence ID" value="NC_018025.1"/>
</dbReference>
<evidence type="ECO:0000313" key="7">
    <source>
        <dbReference type="Proteomes" id="UP000006055"/>
    </source>
</evidence>
<dbReference type="KEGG" id="dti:Desti_3119"/>
<dbReference type="PATRIC" id="fig|706587.4.peg.3545"/>
<reference evidence="7" key="1">
    <citation type="submission" date="2012-06" db="EMBL/GenBank/DDBJ databases">
        <title>Complete sequence of chromosome of Desulfomonile tiedjei DSM 6799.</title>
        <authorList>
            <person name="Lucas S."/>
            <person name="Copeland A."/>
            <person name="Lapidus A."/>
            <person name="Glavina del Rio T."/>
            <person name="Dalin E."/>
            <person name="Tice H."/>
            <person name="Bruce D."/>
            <person name="Goodwin L."/>
            <person name="Pitluck S."/>
            <person name="Peters L."/>
            <person name="Ovchinnikova G."/>
            <person name="Zeytun A."/>
            <person name="Lu M."/>
            <person name="Kyrpides N."/>
            <person name="Mavromatis K."/>
            <person name="Ivanova N."/>
            <person name="Brettin T."/>
            <person name="Detter J.C."/>
            <person name="Han C."/>
            <person name="Larimer F."/>
            <person name="Land M."/>
            <person name="Hauser L."/>
            <person name="Markowitz V."/>
            <person name="Cheng J.-F."/>
            <person name="Hugenholtz P."/>
            <person name="Woyke T."/>
            <person name="Wu D."/>
            <person name="Spring S."/>
            <person name="Schroeder M."/>
            <person name="Brambilla E."/>
            <person name="Klenk H.-P."/>
            <person name="Eisen J.A."/>
        </authorList>
    </citation>
    <scope>NUCLEOTIDE SEQUENCE [LARGE SCALE GENOMIC DNA]</scope>
    <source>
        <strain evidence="7">ATCC 49306 / DSM 6799 / DCB-1</strain>
    </source>
</reference>
<dbReference type="InterPro" id="IPR027417">
    <property type="entry name" value="P-loop_NTPase"/>
</dbReference>
<evidence type="ECO:0000313" key="6">
    <source>
        <dbReference type="EMBL" id="AFM25781.1"/>
    </source>
</evidence>
<dbReference type="STRING" id="706587.Desti_3119"/>
<dbReference type="PROSITE" id="PS00211">
    <property type="entry name" value="ABC_TRANSPORTER_1"/>
    <property type="match status" value="1"/>
</dbReference>
<evidence type="ECO:0000259" key="5">
    <source>
        <dbReference type="PROSITE" id="PS50893"/>
    </source>
</evidence>
<feature type="domain" description="ABC transporter" evidence="5">
    <location>
        <begin position="7"/>
        <end position="227"/>
    </location>
</feature>
<proteinExistence type="inferred from homology"/>
<organism evidence="6 7">
    <name type="scientific">Desulfomonile tiedjei (strain ATCC 49306 / DSM 6799 / DCB-1)</name>
    <dbReference type="NCBI Taxonomy" id="706587"/>
    <lineage>
        <taxon>Bacteria</taxon>
        <taxon>Pseudomonadati</taxon>
        <taxon>Thermodesulfobacteriota</taxon>
        <taxon>Desulfomonilia</taxon>
        <taxon>Desulfomonilales</taxon>
        <taxon>Desulfomonilaceae</taxon>
        <taxon>Desulfomonile</taxon>
    </lineage>
</organism>
<dbReference type="CDD" id="cd03255">
    <property type="entry name" value="ABC_MJ0796_LolCDE_FtsE"/>
    <property type="match status" value="1"/>
</dbReference>
<dbReference type="HOGENOM" id="CLU_000604_1_22_7"/>
<dbReference type="GO" id="GO:0098796">
    <property type="term" value="C:membrane protein complex"/>
    <property type="evidence" value="ECO:0007669"/>
    <property type="project" value="UniProtKB-ARBA"/>
</dbReference>
<dbReference type="InterPro" id="IPR017871">
    <property type="entry name" value="ABC_transporter-like_CS"/>
</dbReference>
<evidence type="ECO:0000256" key="4">
    <source>
        <dbReference type="ARBA" id="ARBA00038388"/>
    </source>
</evidence>
<dbReference type="InterPro" id="IPR003439">
    <property type="entry name" value="ABC_transporter-like_ATP-bd"/>
</dbReference>
<dbReference type="FunFam" id="3.40.50.300:FF:000032">
    <property type="entry name" value="Export ABC transporter ATP-binding protein"/>
    <property type="match status" value="1"/>
</dbReference>